<evidence type="ECO:0000259" key="9">
    <source>
        <dbReference type="PROSITE" id="PS51464"/>
    </source>
</evidence>
<dbReference type="FunFam" id="3.60.20.10:FF:000052">
    <property type="entry name" value="Glutamine--fructose-6-phosphate aminotransferase [isomerizing] 2"/>
    <property type="match status" value="1"/>
</dbReference>
<dbReference type="InterPro" id="IPR046348">
    <property type="entry name" value="SIS_dom_sf"/>
</dbReference>
<dbReference type="GO" id="GO:0006487">
    <property type="term" value="P:protein N-linked glycosylation"/>
    <property type="evidence" value="ECO:0007669"/>
    <property type="project" value="TreeGrafter"/>
</dbReference>
<evidence type="ECO:0000256" key="5">
    <source>
        <dbReference type="ARBA" id="ARBA00022679"/>
    </source>
</evidence>
<dbReference type="EC" id="2.6.1.16" evidence="3"/>
<keyword evidence="11" id="KW-1185">Reference proteome</keyword>
<dbReference type="SUPFAM" id="SSF56235">
    <property type="entry name" value="N-terminal nucleophile aminohydrolases (Ntn hydrolases)"/>
    <property type="match status" value="1"/>
</dbReference>
<dbReference type="PROSITE" id="PS51278">
    <property type="entry name" value="GATASE_TYPE_2"/>
    <property type="match status" value="1"/>
</dbReference>
<evidence type="ECO:0000256" key="2">
    <source>
        <dbReference type="ARBA" id="ARBA00004775"/>
    </source>
</evidence>
<dbReference type="PANTHER" id="PTHR10937">
    <property type="entry name" value="GLUCOSAMINE--FRUCTOSE-6-PHOSPHATE AMINOTRANSFERASE, ISOMERIZING"/>
    <property type="match status" value="1"/>
</dbReference>
<dbReference type="AlphaFoldDB" id="S9V0X9"/>
<evidence type="ECO:0000313" key="11">
    <source>
        <dbReference type="Proteomes" id="UP000015354"/>
    </source>
</evidence>
<dbReference type="NCBIfam" id="NF001484">
    <property type="entry name" value="PRK00331.1"/>
    <property type="match status" value="1"/>
</dbReference>
<dbReference type="Pfam" id="PF01380">
    <property type="entry name" value="SIS"/>
    <property type="match status" value="2"/>
</dbReference>
<evidence type="ECO:0000256" key="3">
    <source>
        <dbReference type="ARBA" id="ARBA00012916"/>
    </source>
</evidence>
<name>S9V0X9_9TRYP</name>
<dbReference type="FunFam" id="3.40.50.10490:FF:000001">
    <property type="entry name" value="Glutamine--fructose-6-phosphate aminotransferase [isomerizing]"/>
    <property type="match status" value="1"/>
</dbReference>
<dbReference type="InterPro" id="IPR035466">
    <property type="entry name" value="GlmS/AgaS_SIS"/>
</dbReference>
<keyword evidence="4 10" id="KW-0032">Aminotransferase</keyword>
<feature type="domain" description="SIS" evidence="9">
    <location>
        <begin position="355"/>
        <end position="494"/>
    </location>
</feature>
<dbReference type="PROSITE" id="PS51464">
    <property type="entry name" value="SIS"/>
    <property type="match status" value="2"/>
</dbReference>
<dbReference type="FunFam" id="3.40.50.10490:FF:000002">
    <property type="entry name" value="Glutamine--fructose-6-phosphate aminotransferase [isomerizing]"/>
    <property type="match status" value="1"/>
</dbReference>
<keyword evidence="7" id="KW-0315">Glutamine amidotransferase</keyword>
<dbReference type="GO" id="GO:0006047">
    <property type="term" value="P:UDP-N-acetylglucosamine metabolic process"/>
    <property type="evidence" value="ECO:0007669"/>
    <property type="project" value="TreeGrafter"/>
</dbReference>
<keyword evidence="5 10" id="KW-0808">Transferase</keyword>
<comment type="catalytic activity">
    <reaction evidence="1">
        <text>D-fructose 6-phosphate + L-glutamine = D-glucosamine 6-phosphate + L-glutamate</text>
        <dbReference type="Rhea" id="RHEA:13237"/>
        <dbReference type="ChEBI" id="CHEBI:29985"/>
        <dbReference type="ChEBI" id="CHEBI:58359"/>
        <dbReference type="ChEBI" id="CHEBI:58725"/>
        <dbReference type="ChEBI" id="CHEBI:61527"/>
        <dbReference type="EC" id="2.6.1.16"/>
    </reaction>
</comment>
<evidence type="ECO:0000256" key="6">
    <source>
        <dbReference type="ARBA" id="ARBA00022737"/>
    </source>
</evidence>
<dbReference type="CDD" id="cd05009">
    <property type="entry name" value="SIS_GlmS_GlmD_2"/>
    <property type="match status" value="1"/>
</dbReference>
<organism evidence="10 11">
    <name type="scientific">Strigomonas culicis</name>
    <dbReference type="NCBI Taxonomy" id="28005"/>
    <lineage>
        <taxon>Eukaryota</taxon>
        <taxon>Discoba</taxon>
        <taxon>Euglenozoa</taxon>
        <taxon>Kinetoplastea</taxon>
        <taxon>Metakinetoplastina</taxon>
        <taxon>Trypanosomatida</taxon>
        <taxon>Trypanosomatidae</taxon>
        <taxon>Strigomonadinae</taxon>
        <taxon>Strigomonas</taxon>
    </lineage>
</organism>
<dbReference type="InterPro" id="IPR029055">
    <property type="entry name" value="Ntn_hydrolases_N"/>
</dbReference>
<evidence type="ECO:0000313" key="10">
    <source>
        <dbReference type="EMBL" id="EPY34654.1"/>
    </source>
</evidence>
<sequence length="679" mass="74795">MCGIFGYANFNHKISVNDILNKLISGLKKMEYRGYDSAGLCINRVAEPVRCDPEDPKTHADLADVTDDANHVIVRSCGNISHLAEKVFSADTRANLPPLEQPRTHSVSIAHTRWATHGEVTERNCHPQCSNGGEFIVVHNGIMTNYMSVKEMLMKEGYHFYSQTDTEVICVLAEYLYRHDTSLTFPALMTKLTDFVEGAYALLVMSVYYPDEIAAARKGSPLVLGVRHKKGGSDWQQSRAFEMIADDEAVEVFFASDCLAFVEYTTNAVYLDDDDIVHYKGGRVSFYSSREVGEMSAFRPFEQLEITLESLTKGNYEHYMLKEICEQSETVVGSMRGRLDFARQQVLLGGFTPQNVRSVLHSQRLILISCGTSLNSCYAVRPVWDELLPVSVMVENASDFVDRLPRIYRNDTCVFVSQSGETADTLVALKHCRDSGALCVGLTNVVGSSVSRLTDFGCHLNAGQEVGVASTKAYTSQIVALLLIALMLSKDSVVAQERRREIITGLSELSSTITHVLAQVGPVVQEIAAELNQCHSLLVLGRGNDYATALEGALKIKELTYVHTEGINSGELKHGPLALVDEKIPVIALCSNDKHFLKSKTAIQQVHARKGRVTVITNVEGDQELQEAAARVLVVPATVGCLQCIVNVIPLQLLSYHLALLKGNNVDCPRNLAKSVTTQ</sequence>
<gene>
    <name evidence="10" type="ORF">STCU_01448</name>
</gene>
<evidence type="ECO:0000256" key="7">
    <source>
        <dbReference type="ARBA" id="ARBA00022962"/>
    </source>
</evidence>
<dbReference type="OrthoDB" id="15235at2759"/>
<dbReference type="PANTHER" id="PTHR10937:SF0">
    <property type="entry name" value="GLUTAMINE--FRUCTOSE-6-PHOSPHATE TRANSAMINASE (ISOMERIZING)"/>
    <property type="match status" value="1"/>
</dbReference>
<dbReference type="GO" id="GO:0004360">
    <property type="term" value="F:glutamine-fructose-6-phosphate transaminase (isomerizing) activity"/>
    <property type="evidence" value="ECO:0007669"/>
    <property type="project" value="UniProtKB-EC"/>
</dbReference>
<dbReference type="Proteomes" id="UP000015354">
    <property type="component" value="Unassembled WGS sequence"/>
</dbReference>
<dbReference type="GO" id="GO:0097367">
    <property type="term" value="F:carbohydrate derivative binding"/>
    <property type="evidence" value="ECO:0007669"/>
    <property type="project" value="InterPro"/>
</dbReference>
<feature type="domain" description="SIS" evidence="9">
    <location>
        <begin position="527"/>
        <end position="669"/>
    </location>
</feature>
<dbReference type="InterPro" id="IPR035490">
    <property type="entry name" value="GlmS/FrlB_SIS"/>
</dbReference>
<dbReference type="EMBL" id="ATMH01001448">
    <property type="protein sequence ID" value="EPY34654.1"/>
    <property type="molecule type" value="Genomic_DNA"/>
</dbReference>
<evidence type="ECO:0000256" key="4">
    <source>
        <dbReference type="ARBA" id="ARBA00022576"/>
    </source>
</evidence>
<comment type="caution">
    <text evidence="10">The sequence shown here is derived from an EMBL/GenBank/DDBJ whole genome shotgun (WGS) entry which is preliminary data.</text>
</comment>
<dbReference type="Gene3D" id="3.60.20.10">
    <property type="entry name" value="Glutamine Phosphoribosylpyrophosphate, subunit 1, domain 1"/>
    <property type="match status" value="1"/>
</dbReference>
<dbReference type="InterPro" id="IPR047084">
    <property type="entry name" value="GFAT_N"/>
</dbReference>
<keyword evidence="6" id="KW-0677">Repeat</keyword>
<dbReference type="CDD" id="cd00714">
    <property type="entry name" value="GFAT"/>
    <property type="match status" value="1"/>
</dbReference>
<dbReference type="GO" id="GO:0046349">
    <property type="term" value="P:amino sugar biosynthetic process"/>
    <property type="evidence" value="ECO:0007669"/>
    <property type="project" value="UniProtKB-ARBA"/>
</dbReference>
<dbReference type="InterPro" id="IPR001347">
    <property type="entry name" value="SIS_dom"/>
</dbReference>
<dbReference type="Gene3D" id="3.40.50.10490">
    <property type="entry name" value="Glucose-6-phosphate isomerase like protein, domain 1"/>
    <property type="match status" value="2"/>
</dbReference>
<dbReference type="GO" id="GO:0006002">
    <property type="term" value="P:fructose 6-phosphate metabolic process"/>
    <property type="evidence" value="ECO:0007669"/>
    <property type="project" value="TreeGrafter"/>
</dbReference>
<dbReference type="NCBIfam" id="TIGR01135">
    <property type="entry name" value="glmS"/>
    <property type="match status" value="1"/>
</dbReference>
<dbReference type="CDD" id="cd05008">
    <property type="entry name" value="SIS_GlmS_GlmD_1"/>
    <property type="match status" value="1"/>
</dbReference>
<evidence type="ECO:0000259" key="8">
    <source>
        <dbReference type="PROSITE" id="PS51278"/>
    </source>
</evidence>
<accession>S9V0X9</accession>
<dbReference type="InterPro" id="IPR017932">
    <property type="entry name" value="GATase_2_dom"/>
</dbReference>
<protein>
    <recommendedName>
        <fullName evidence="3">glutamine--fructose-6-phosphate transaminase (isomerizing)</fullName>
        <ecNumber evidence="3">2.6.1.16</ecNumber>
    </recommendedName>
</protein>
<dbReference type="Pfam" id="PF13522">
    <property type="entry name" value="GATase_6"/>
    <property type="match status" value="1"/>
</dbReference>
<evidence type="ECO:0000256" key="1">
    <source>
        <dbReference type="ARBA" id="ARBA00001031"/>
    </source>
</evidence>
<dbReference type="SUPFAM" id="SSF53697">
    <property type="entry name" value="SIS domain"/>
    <property type="match status" value="1"/>
</dbReference>
<proteinExistence type="predicted"/>
<dbReference type="InterPro" id="IPR005855">
    <property type="entry name" value="GFAT"/>
</dbReference>
<comment type="pathway">
    <text evidence="2">Nucleotide-sugar biosynthesis; UDP-N-acetyl-alpha-D-glucosamine biosynthesis; alpha-D-glucosamine 6-phosphate from D-fructose 6-phosphate: step 1/1.</text>
</comment>
<feature type="domain" description="Glutamine amidotransferase type-2" evidence="8">
    <location>
        <begin position="2"/>
        <end position="282"/>
    </location>
</feature>
<reference evidence="10 11" key="1">
    <citation type="journal article" date="2013" name="PLoS ONE">
        <title>Predicting the Proteins of Angomonas deanei, Strigomonas culicis and Their Respective Endosymbionts Reveals New Aspects of the Trypanosomatidae Family.</title>
        <authorList>
            <person name="Motta M.C."/>
            <person name="Martins A.C."/>
            <person name="de Souza S.S."/>
            <person name="Catta-Preta C.M."/>
            <person name="Silva R."/>
            <person name="Klein C.C."/>
            <person name="de Almeida L.G."/>
            <person name="de Lima Cunha O."/>
            <person name="Ciapina L.P."/>
            <person name="Brocchi M."/>
            <person name="Colabardini A.C."/>
            <person name="de Araujo Lima B."/>
            <person name="Machado C.R."/>
            <person name="de Almeida Soares C.M."/>
            <person name="Probst C.M."/>
            <person name="de Menezes C.B."/>
            <person name="Thompson C.E."/>
            <person name="Bartholomeu D.C."/>
            <person name="Gradia D.F."/>
            <person name="Pavoni D.P."/>
            <person name="Grisard E.C."/>
            <person name="Fantinatti-Garboggini F."/>
            <person name="Marchini F.K."/>
            <person name="Rodrigues-Luiz G.F."/>
            <person name="Wagner G."/>
            <person name="Goldman G.H."/>
            <person name="Fietto J.L."/>
            <person name="Elias M.C."/>
            <person name="Goldman M.H."/>
            <person name="Sagot M.F."/>
            <person name="Pereira M."/>
            <person name="Stoco P.H."/>
            <person name="de Mendonca-Neto R.P."/>
            <person name="Teixeira S.M."/>
            <person name="Maciel T.E."/>
            <person name="de Oliveira Mendes T.A."/>
            <person name="Urmenyi T.P."/>
            <person name="de Souza W."/>
            <person name="Schenkman S."/>
            <person name="de Vasconcelos A.T."/>
        </authorList>
    </citation>
    <scope>NUCLEOTIDE SEQUENCE [LARGE SCALE GENOMIC DNA]</scope>
</reference>